<proteinExistence type="predicted"/>
<evidence type="ECO:0000313" key="3">
    <source>
        <dbReference type="EMBL" id="MBF5058679.1"/>
    </source>
</evidence>
<feature type="compositionally biased region" description="Polar residues" evidence="1">
    <location>
        <begin position="155"/>
        <end position="169"/>
    </location>
</feature>
<protein>
    <submittedName>
        <fullName evidence="3">Uncharacterized protein</fullName>
    </submittedName>
</protein>
<organism evidence="3 4">
    <name type="scientific">Candidatus Neptunichlamydia vexilliferae</name>
    <dbReference type="NCBI Taxonomy" id="1651774"/>
    <lineage>
        <taxon>Bacteria</taxon>
        <taxon>Pseudomonadati</taxon>
        <taxon>Chlamydiota</taxon>
        <taxon>Chlamydiia</taxon>
        <taxon>Parachlamydiales</taxon>
        <taxon>Simkaniaceae</taxon>
        <taxon>Candidatus Neptunichlamydia</taxon>
    </lineage>
</organism>
<feature type="transmembrane region" description="Helical" evidence="2">
    <location>
        <begin position="91"/>
        <end position="110"/>
    </location>
</feature>
<keyword evidence="2" id="KW-0472">Membrane</keyword>
<comment type="caution">
    <text evidence="3">The sequence shown here is derived from an EMBL/GenBank/DDBJ whole genome shotgun (WGS) entry which is preliminary data.</text>
</comment>
<keyword evidence="2" id="KW-1133">Transmembrane helix</keyword>
<reference evidence="3 4" key="1">
    <citation type="submission" date="2020-01" db="EMBL/GenBank/DDBJ databases">
        <title>Draft genome sequence of Cand. Neptunochlamydia vexilliferae K9.</title>
        <authorList>
            <person name="Schulz F."/>
            <person name="Koestlbacher S."/>
            <person name="Wascher F."/>
            <person name="Pizzetti I."/>
            <person name="Horn M."/>
        </authorList>
    </citation>
    <scope>NUCLEOTIDE SEQUENCE [LARGE SCALE GENOMIC DNA]</scope>
    <source>
        <strain evidence="3 4">K9</strain>
    </source>
</reference>
<feature type="transmembrane region" description="Helical" evidence="2">
    <location>
        <begin position="130"/>
        <end position="148"/>
    </location>
</feature>
<keyword evidence="4" id="KW-1185">Reference proteome</keyword>
<keyword evidence="2" id="KW-0812">Transmembrane</keyword>
<feature type="region of interest" description="Disordered" evidence="1">
    <location>
        <begin position="152"/>
        <end position="180"/>
    </location>
</feature>
<evidence type="ECO:0000256" key="1">
    <source>
        <dbReference type="SAM" id="MobiDB-lite"/>
    </source>
</evidence>
<feature type="compositionally biased region" description="Basic and acidic residues" evidence="1">
    <location>
        <begin position="170"/>
        <end position="180"/>
    </location>
</feature>
<dbReference type="Proteomes" id="UP001194714">
    <property type="component" value="Unassembled WGS sequence"/>
</dbReference>
<accession>A0ABS0AX17</accession>
<name>A0ABS0AX17_9BACT</name>
<dbReference type="RefSeq" id="WP_194846961.1">
    <property type="nucleotide sequence ID" value="NZ_JAAEJV010000002.1"/>
</dbReference>
<evidence type="ECO:0000313" key="4">
    <source>
        <dbReference type="Proteomes" id="UP001194714"/>
    </source>
</evidence>
<gene>
    <name evidence="3" type="ORF">NEPTK9_000178</name>
</gene>
<evidence type="ECO:0000256" key="2">
    <source>
        <dbReference type="SAM" id="Phobius"/>
    </source>
</evidence>
<sequence>MATCKNIGNAANWSAFVDYKTTGQDTLIGGVALGFICLLGKKLDVVKLPKLDLNVSQAILGTLLSYSGSVGIRQAFFTENKEAGDTNKKSPIYKTAGLALILFALTLGTQYSKVKSLFGNKFVATLNREFAISMGIAGALTAVTGYLTREKVSSEDSLPSTGSNSNDSTPKQKETISNDD</sequence>
<dbReference type="EMBL" id="JAAEJV010000002">
    <property type="protein sequence ID" value="MBF5058679.1"/>
    <property type="molecule type" value="Genomic_DNA"/>
</dbReference>